<evidence type="ECO:0000256" key="3">
    <source>
        <dbReference type="SAM" id="MobiDB-lite"/>
    </source>
</evidence>
<dbReference type="AlphaFoldDB" id="A0A9P8W723"/>
<evidence type="ECO:0000256" key="2">
    <source>
        <dbReference type="ARBA" id="ARBA00018987"/>
    </source>
</evidence>
<dbReference type="Gene3D" id="2.40.50.770">
    <property type="entry name" value="RecQ-mediated genome instability protein Rmi1, C-terminal domain"/>
    <property type="match status" value="1"/>
</dbReference>
<evidence type="ECO:0000313" key="5">
    <source>
        <dbReference type="EMBL" id="KAH6891065.1"/>
    </source>
</evidence>
<dbReference type="InterPro" id="IPR042470">
    <property type="entry name" value="RMI1_N_C_sf"/>
</dbReference>
<accession>A0A9P8W723</accession>
<reference evidence="5 6" key="1">
    <citation type="journal article" date="2021" name="Nat. Commun.">
        <title>Genetic determinants of endophytism in the Arabidopsis root mycobiome.</title>
        <authorList>
            <person name="Mesny F."/>
            <person name="Miyauchi S."/>
            <person name="Thiergart T."/>
            <person name="Pickel B."/>
            <person name="Atanasova L."/>
            <person name="Karlsson M."/>
            <person name="Huettel B."/>
            <person name="Barry K.W."/>
            <person name="Haridas S."/>
            <person name="Chen C."/>
            <person name="Bauer D."/>
            <person name="Andreopoulos W."/>
            <person name="Pangilinan J."/>
            <person name="LaButti K."/>
            <person name="Riley R."/>
            <person name="Lipzen A."/>
            <person name="Clum A."/>
            <person name="Drula E."/>
            <person name="Henrissat B."/>
            <person name="Kohler A."/>
            <person name="Grigoriev I.V."/>
            <person name="Martin F.M."/>
            <person name="Hacquard S."/>
        </authorList>
    </citation>
    <scope>NUCLEOTIDE SEQUENCE [LARGE SCALE GENOMIC DNA]</scope>
    <source>
        <strain evidence="5 6">MPI-CAGE-CH-0241</strain>
    </source>
</reference>
<dbReference type="Pfam" id="PF08585">
    <property type="entry name" value="RMI1_N_C"/>
    <property type="match status" value="1"/>
</dbReference>
<organism evidence="5 6">
    <name type="scientific">Thelonectria olida</name>
    <dbReference type="NCBI Taxonomy" id="1576542"/>
    <lineage>
        <taxon>Eukaryota</taxon>
        <taxon>Fungi</taxon>
        <taxon>Dikarya</taxon>
        <taxon>Ascomycota</taxon>
        <taxon>Pezizomycotina</taxon>
        <taxon>Sordariomycetes</taxon>
        <taxon>Hypocreomycetidae</taxon>
        <taxon>Hypocreales</taxon>
        <taxon>Nectriaceae</taxon>
        <taxon>Thelonectria</taxon>
    </lineage>
</organism>
<feature type="domain" description="RecQ mediated genome instability protein 1 OB-fold" evidence="4">
    <location>
        <begin position="119"/>
        <end position="284"/>
    </location>
</feature>
<dbReference type="PANTHER" id="PTHR14790:SF15">
    <property type="entry name" value="RECQ-MEDIATED GENOME INSTABILITY PROTEIN 1"/>
    <property type="match status" value="1"/>
</dbReference>
<evidence type="ECO:0000313" key="6">
    <source>
        <dbReference type="Proteomes" id="UP000777438"/>
    </source>
</evidence>
<dbReference type="PANTHER" id="PTHR14790">
    <property type="entry name" value="RECQ-MEDIATED GENOME INSTABILITY PROTEIN 1 RMI1"/>
    <property type="match status" value="1"/>
</dbReference>
<name>A0A9P8W723_9HYPO</name>
<sequence>MGVWLLDEIIFRAEVTASGYIMDGSLGDVGGMAETNSSHLVDRPSMPLSSPVPAPRRNPRPIPPPPLNRLPRLSHHRPLPAAPLPSLVATAKARLLAADLTSPALFSIASLPSLPPHADAAATKELRLPQPVHVQVLDIENLSLSRWEQIEELEAVERGEMTRGREVVRVTAEDDENNTGVGESQATQRPPRTSSGAAANTSVRRAGKNATHRLVLQDCKGTKVYALELRRIDGVNVGKTQAGEKILLKTDTVIARGTVLLEPEKCVLLGGKVEAWQKVWSDGRLARLREAASREQPQRT</sequence>
<feature type="region of interest" description="Disordered" evidence="3">
    <location>
        <begin position="170"/>
        <end position="209"/>
    </location>
</feature>
<dbReference type="GO" id="GO:0000712">
    <property type="term" value="P:resolution of meiotic recombination intermediates"/>
    <property type="evidence" value="ECO:0007669"/>
    <property type="project" value="TreeGrafter"/>
</dbReference>
<gene>
    <name evidence="5" type="ORF">B0T10DRAFT_595195</name>
</gene>
<evidence type="ECO:0000259" key="4">
    <source>
        <dbReference type="Pfam" id="PF08585"/>
    </source>
</evidence>
<comment type="caution">
    <text evidence="5">The sequence shown here is derived from an EMBL/GenBank/DDBJ whole genome shotgun (WGS) entry which is preliminary data.</text>
</comment>
<dbReference type="OrthoDB" id="341511at2759"/>
<feature type="compositionally biased region" description="Pro residues" evidence="3">
    <location>
        <begin position="50"/>
        <end position="68"/>
    </location>
</feature>
<feature type="compositionally biased region" description="Polar residues" evidence="3">
    <location>
        <begin position="178"/>
        <end position="203"/>
    </location>
</feature>
<keyword evidence="6" id="KW-1185">Reference proteome</keyword>
<dbReference type="GO" id="GO:0031422">
    <property type="term" value="C:RecQ family helicase-topoisomerase III complex"/>
    <property type="evidence" value="ECO:0007669"/>
    <property type="project" value="TreeGrafter"/>
</dbReference>
<evidence type="ECO:0000256" key="1">
    <source>
        <dbReference type="ARBA" id="ARBA00006395"/>
    </source>
</evidence>
<dbReference type="GO" id="GO:0016604">
    <property type="term" value="C:nuclear body"/>
    <property type="evidence" value="ECO:0007669"/>
    <property type="project" value="TreeGrafter"/>
</dbReference>
<comment type="similarity">
    <text evidence="1">Belongs to the RMI1 family.</text>
</comment>
<dbReference type="EMBL" id="JAGPYM010000008">
    <property type="protein sequence ID" value="KAH6891065.1"/>
    <property type="molecule type" value="Genomic_DNA"/>
</dbReference>
<dbReference type="InterPro" id="IPR013894">
    <property type="entry name" value="RMI1_OB"/>
</dbReference>
<proteinExistence type="inferred from homology"/>
<feature type="region of interest" description="Disordered" evidence="3">
    <location>
        <begin position="33"/>
        <end position="75"/>
    </location>
</feature>
<protein>
    <recommendedName>
        <fullName evidence="2">RecQ-mediated genome instability protein 1</fullName>
    </recommendedName>
</protein>
<dbReference type="GO" id="GO:0000724">
    <property type="term" value="P:double-strand break repair via homologous recombination"/>
    <property type="evidence" value="ECO:0007669"/>
    <property type="project" value="TreeGrafter"/>
</dbReference>
<dbReference type="Proteomes" id="UP000777438">
    <property type="component" value="Unassembled WGS sequence"/>
</dbReference>